<protein>
    <recommendedName>
        <fullName evidence="4">BNR/Asp-box repeat protein</fullName>
    </recommendedName>
</protein>
<feature type="region of interest" description="Disordered" evidence="1">
    <location>
        <begin position="32"/>
        <end position="82"/>
    </location>
</feature>
<accession>A0A543PXI2</accession>
<comment type="caution">
    <text evidence="2">The sequence shown here is derived from an EMBL/GenBank/DDBJ whole genome shotgun (WGS) entry which is preliminary data.</text>
</comment>
<name>A0A543PXI2_9MICO</name>
<dbReference type="Gene3D" id="2.130.10.10">
    <property type="entry name" value="YVTN repeat-like/Quinoprotein amine dehydrogenase"/>
    <property type="match status" value="1"/>
</dbReference>
<dbReference type="Proteomes" id="UP000320085">
    <property type="component" value="Unassembled WGS sequence"/>
</dbReference>
<evidence type="ECO:0000256" key="1">
    <source>
        <dbReference type="SAM" id="MobiDB-lite"/>
    </source>
</evidence>
<dbReference type="InterPro" id="IPR015943">
    <property type="entry name" value="WD40/YVTN_repeat-like_dom_sf"/>
</dbReference>
<sequence length="323" mass="32299">MQKKVATIGLVGFLAVDVALVALALRPSHPDGAGAPAATPVASFTTPGASGATGSTKTPAATPSSGTTATSDAPTGPKPAPVTEIVGALDATTAWRATTGSCDKGGSTLLVTSDGGKTWDKVKAPARSVSRVQPLAADRVFAIGAGSSCDLKQYASNDLGATWQAGTSVSGGWARQLDKATDVLTPQDTRAQPCGASTDVIDLSRTSADEAQALCADGSVMVTEDGGQSWADDGSVKGGLALGNRIESNRLTTYVARVGGDCPGIDLVRVVKGKSLESVACVGTKVPSGAGQVGVSIVNAAGWIVAGDAVYSGNADLTKWKQR</sequence>
<dbReference type="AlphaFoldDB" id="A0A543PXI2"/>
<evidence type="ECO:0000313" key="2">
    <source>
        <dbReference type="EMBL" id="TQN48782.1"/>
    </source>
</evidence>
<reference evidence="2 3" key="1">
    <citation type="submission" date="2019-06" db="EMBL/GenBank/DDBJ databases">
        <title>Sequencing the genomes of 1000 actinobacteria strains.</title>
        <authorList>
            <person name="Klenk H.-P."/>
        </authorList>
    </citation>
    <scope>NUCLEOTIDE SEQUENCE [LARGE SCALE GENOMIC DNA]</scope>
    <source>
        <strain evidence="2 3">DSM 21776</strain>
    </source>
</reference>
<evidence type="ECO:0008006" key="4">
    <source>
        <dbReference type="Google" id="ProtNLM"/>
    </source>
</evidence>
<organism evidence="2 3">
    <name type="scientific">Humibacillus xanthopallidus</name>
    <dbReference type="NCBI Taxonomy" id="412689"/>
    <lineage>
        <taxon>Bacteria</taxon>
        <taxon>Bacillati</taxon>
        <taxon>Actinomycetota</taxon>
        <taxon>Actinomycetes</taxon>
        <taxon>Micrococcales</taxon>
        <taxon>Intrasporangiaceae</taxon>
        <taxon>Humibacillus</taxon>
    </lineage>
</organism>
<proteinExistence type="predicted"/>
<evidence type="ECO:0000313" key="3">
    <source>
        <dbReference type="Proteomes" id="UP000320085"/>
    </source>
</evidence>
<dbReference type="EMBL" id="VFQF01000001">
    <property type="protein sequence ID" value="TQN48782.1"/>
    <property type="molecule type" value="Genomic_DNA"/>
</dbReference>
<gene>
    <name evidence="2" type="ORF">FHX52_1929</name>
</gene>
<dbReference type="SUPFAM" id="SSF110296">
    <property type="entry name" value="Oligoxyloglucan reducing end-specific cellobiohydrolase"/>
    <property type="match status" value="1"/>
</dbReference>
<feature type="compositionally biased region" description="Low complexity" evidence="1">
    <location>
        <begin position="45"/>
        <end position="75"/>
    </location>
</feature>
<dbReference type="RefSeq" id="WP_185747160.1">
    <property type="nucleotide sequence ID" value="NZ_BAAAQC010000022.1"/>
</dbReference>